<evidence type="ECO:0000313" key="1">
    <source>
        <dbReference type="EMBL" id="NMF94192.1"/>
    </source>
</evidence>
<dbReference type="EMBL" id="WTVH01000025">
    <property type="protein sequence ID" value="NMF94192.1"/>
    <property type="molecule type" value="Genomic_DNA"/>
</dbReference>
<accession>A0ABX1N4M1</accession>
<gene>
    <name evidence="1" type="ORF">GO608_12725</name>
</gene>
<name>A0ABX1N4M1_9RHOO</name>
<dbReference type="Proteomes" id="UP000601990">
    <property type="component" value="Unassembled WGS sequence"/>
</dbReference>
<dbReference type="Pfam" id="PF14070">
    <property type="entry name" value="YjfB_motility"/>
    <property type="match status" value="1"/>
</dbReference>
<evidence type="ECO:0000313" key="2">
    <source>
        <dbReference type="Proteomes" id="UP000601990"/>
    </source>
</evidence>
<sequence>MNVAAIAATASANSAATVQAQASLLVLRKAMDVQQSHAAQLFQALPQPAVAPTPGATVGGSIDIFV</sequence>
<protein>
    <submittedName>
        <fullName evidence="1">Motility protein</fullName>
    </submittedName>
</protein>
<comment type="caution">
    <text evidence="1">The sequence shown here is derived from an EMBL/GenBank/DDBJ whole genome shotgun (WGS) entry which is preliminary data.</text>
</comment>
<reference evidence="1" key="1">
    <citation type="submission" date="2019-12" db="EMBL/GenBank/DDBJ databases">
        <title>Comparative genomics gives insights into the taxonomy of the Azoarcus-Aromatoleum group and reveals separate origins of nif in the plant-associated Azoarcus and non-plant-associated Aromatoleum sub-groups.</title>
        <authorList>
            <person name="Lafos M."/>
            <person name="Maluk M."/>
            <person name="Batista M."/>
            <person name="Junghare M."/>
            <person name="Carmona M."/>
            <person name="Faoro H."/>
            <person name="Cruz L.M."/>
            <person name="Battistoni F."/>
            <person name="De Souza E."/>
            <person name="Pedrosa F."/>
            <person name="Chen W.-M."/>
            <person name="Poole P.S."/>
            <person name="Dixon R.A."/>
            <person name="James E.K."/>
        </authorList>
    </citation>
    <scope>NUCLEOTIDE SEQUENCE</scope>
    <source>
        <strain evidence="1">U120</strain>
    </source>
</reference>
<keyword evidence="2" id="KW-1185">Reference proteome</keyword>
<dbReference type="RefSeq" id="WP_169199429.1">
    <property type="nucleotide sequence ID" value="NZ_WTVH02000009.1"/>
</dbReference>
<dbReference type="InterPro" id="IPR025906">
    <property type="entry name" value="YjfB_motility"/>
</dbReference>
<proteinExistence type="predicted"/>
<organism evidence="1 2">
    <name type="scientific">Aromatoleum buckelii</name>
    <dbReference type="NCBI Taxonomy" id="200254"/>
    <lineage>
        <taxon>Bacteria</taxon>
        <taxon>Pseudomonadati</taxon>
        <taxon>Pseudomonadota</taxon>
        <taxon>Betaproteobacteria</taxon>
        <taxon>Rhodocyclales</taxon>
        <taxon>Rhodocyclaceae</taxon>
        <taxon>Aromatoleum</taxon>
    </lineage>
</organism>